<accession>A0A7H0LPQ4</accession>
<feature type="transmembrane region" description="Helical" evidence="1">
    <location>
        <begin position="20"/>
        <end position="37"/>
    </location>
</feature>
<protein>
    <submittedName>
        <fullName evidence="2">Uncharacterized protein</fullName>
    </submittedName>
</protein>
<dbReference type="AlphaFoldDB" id="A0A7H0LPQ4"/>
<sequence length="315" mass="32875">MVIMLASLPPSGNDTTPITLLSLADTAALALATHYLLRLLGVTDADRAAALIFALPVIALSAGLMGRYDTLWATPVVMAIAAAIQRRPITMLAWCGLALGLTIQALLIAPFFLALLINRRVPIRLWPIAPLTTAATMMAAWCIGRPVFDFASASERQIDAYVALSFDAPNIWAIAQTLPLGGTPLLGLALAAAIGTTIAYVAHFSAQPLTDKSTTSVALLGILLMAGLLPGMHERDFFLANILALVMALALRDLGSIRIAALVQAGSILGLLGHASGIDALPILGAVAMIAATFQLARPLLKPAANDNPLIARTV</sequence>
<proteinExistence type="predicted"/>
<gene>
    <name evidence="2" type="ORF">H3Z74_11285</name>
</gene>
<name>A0A7H0LPQ4_9SPHN</name>
<organism evidence="2 3">
    <name type="scientific">Sphingomonas alpina</name>
    <dbReference type="NCBI Taxonomy" id="653931"/>
    <lineage>
        <taxon>Bacteria</taxon>
        <taxon>Pseudomonadati</taxon>
        <taxon>Pseudomonadota</taxon>
        <taxon>Alphaproteobacteria</taxon>
        <taxon>Sphingomonadales</taxon>
        <taxon>Sphingomonadaceae</taxon>
        <taxon>Sphingomonas</taxon>
    </lineage>
</organism>
<evidence type="ECO:0000256" key="1">
    <source>
        <dbReference type="SAM" id="Phobius"/>
    </source>
</evidence>
<evidence type="ECO:0000313" key="3">
    <source>
        <dbReference type="Proteomes" id="UP000516148"/>
    </source>
</evidence>
<feature type="transmembrane region" description="Helical" evidence="1">
    <location>
        <begin position="128"/>
        <end position="148"/>
    </location>
</feature>
<feature type="transmembrane region" description="Helical" evidence="1">
    <location>
        <begin position="49"/>
        <end position="68"/>
    </location>
</feature>
<keyword evidence="1" id="KW-0472">Membrane</keyword>
<feature type="transmembrane region" description="Helical" evidence="1">
    <location>
        <begin position="185"/>
        <end position="202"/>
    </location>
</feature>
<feature type="transmembrane region" description="Helical" evidence="1">
    <location>
        <begin position="91"/>
        <end position="116"/>
    </location>
</feature>
<keyword evidence="1" id="KW-0812">Transmembrane</keyword>
<keyword evidence="1" id="KW-1133">Transmembrane helix</keyword>
<dbReference type="Proteomes" id="UP000516148">
    <property type="component" value="Chromosome"/>
</dbReference>
<keyword evidence="3" id="KW-1185">Reference proteome</keyword>
<feature type="transmembrane region" description="Helical" evidence="1">
    <location>
        <begin position="267"/>
        <end position="294"/>
    </location>
</feature>
<dbReference type="EMBL" id="CP061038">
    <property type="protein sequence ID" value="QNQ11657.1"/>
    <property type="molecule type" value="Genomic_DNA"/>
</dbReference>
<dbReference type="KEGG" id="spap:H3Z74_11285"/>
<evidence type="ECO:0000313" key="2">
    <source>
        <dbReference type="EMBL" id="QNQ11657.1"/>
    </source>
</evidence>
<feature type="transmembrane region" description="Helical" evidence="1">
    <location>
        <begin position="238"/>
        <end position="255"/>
    </location>
</feature>
<reference evidence="2 3" key="1">
    <citation type="submission" date="2020-09" db="EMBL/GenBank/DDBJ databases">
        <title>Sphingomonas sp., a new species isolated from pork steak.</title>
        <authorList>
            <person name="Heidler von Heilborn D."/>
        </authorList>
    </citation>
    <scope>NUCLEOTIDE SEQUENCE [LARGE SCALE GENOMIC DNA]</scope>
    <source>
        <strain evidence="3">S8-3T</strain>
    </source>
</reference>
<feature type="transmembrane region" description="Helical" evidence="1">
    <location>
        <begin position="214"/>
        <end position="232"/>
    </location>
</feature>
<dbReference type="RefSeq" id="WP_187763962.1">
    <property type="nucleotide sequence ID" value="NZ_CP061038.1"/>
</dbReference>